<dbReference type="Pfam" id="PF13344">
    <property type="entry name" value="Hydrolase_6"/>
    <property type="match status" value="1"/>
</dbReference>
<dbReference type="Gene3D" id="3.40.50.1000">
    <property type="entry name" value="HAD superfamily/HAD-like"/>
    <property type="match status" value="2"/>
</dbReference>
<reference evidence="2" key="1">
    <citation type="journal article" date="2015" name="J. Biotechnol.">
        <title>The structure of the Cyberlindnera jadinii genome and its relation to Candida utilis analyzed by the occurrence of single nucleotide polymorphisms.</title>
        <authorList>
            <person name="Rupp O."/>
            <person name="Brinkrolf K."/>
            <person name="Buerth C."/>
            <person name="Kunigo M."/>
            <person name="Schneider J."/>
            <person name="Jaenicke S."/>
            <person name="Goesmann A."/>
            <person name="Puehler A."/>
            <person name="Jaeger K.-E."/>
            <person name="Ernst J.F."/>
        </authorList>
    </citation>
    <scope>NUCLEOTIDE SEQUENCE [LARGE SCALE GENOMIC DNA]</scope>
    <source>
        <strain evidence="2">ATCC 18201 / CBS 1600 / BCRC 20928 / JCM 3617 / NBRC 0987 / NRRL Y-1542</strain>
    </source>
</reference>
<gene>
    <name evidence="1" type="primary">PDT1</name>
    <name evidence="1" type="ORF">BN1211_2960</name>
</gene>
<dbReference type="InterPro" id="IPR023214">
    <property type="entry name" value="HAD_sf"/>
</dbReference>
<dbReference type="EMBL" id="CDQK01000003">
    <property type="protein sequence ID" value="CEP22579.1"/>
    <property type="molecule type" value="Genomic_DNA"/>
</dbReference>
<dbReference type="InterPro" id="IPR050324">
    <property type="entry name" value="CDP-alcohol_PTase-I"/>
</dbReference>
<dbReference type="NCBIfam" id="TIGR01460">
    <property type="entry name" value="HAD-SF-IIA"/>
    <property type="match status" value="1"/>
</dbReference>
<dbReference type="PANTHER" id="PTHR14269:SF57">
    <property type="entry name" value="SUPERFAMILY HYDROLASE, PUTATIVE (AFU_ORTHOLOGUE AFUA_2G02580)-RELATED"/>
    <property type="match status" value="1"/>
</dbReference>
<organism evidence="1 2">
    <name type="scientific">Cyberlindnera jadinii (strain ATCC 18201 / CBS 1600 / BCRC 20928 / JCM 3617 / NBRC 0987 / NRRL Y-1542)</name>
    <name type="common">Torula yeast</name>
    <name type="synonym">Candida utilis</name>
    <dbReference type="NCBI Taxonomy" id="983966"/>
    <lineage>
        <taxon>Eukaryota</taxon>
        <taxon>Fungi</taxon>
        <taxon>Dikarya</taxon>
        <taxon>Ascomycota</taxon>
        <taxon>Saccharomycotina</taxon>
        <taxon>Saccharomycetes</taxon>
        <taxon>Phaffomycetales</taxon>
        <taxon>Phaffomycetaceae</taxon>
        <taxon>Cyberlindnera</taxon>
    </lineage>
</organism>
<dbReference type="InterPro" id="IPR036412">
    <property type="entry name" value="HAD-like_sf"/>
</dbReference>
<dbReference type="PANTHER" id="PTHR14269">
    <property type="entry name" value="CDP-DIACYLGLYCEROL--GLYCEROL-3-PHOSPHATE 3-PHOSPHATIDYLTRANSFERASE-RELATED"/>
    <property type="match status" value="1"/>
</dbReference>
<dbReference type="GO" id="GO:0005739">
    <property type="term" value="C:mitochondrion"/>
    <property type="evidence" value="ECO:0007669"/>
    <property type="project" value="TreeGrafter"/>
</dbReference>
<protein>
    <submittedName>
        <fullName evidence="1">PDT1 protein</fullName>
    </submittedName>
</protein>
<dbReference type="SUPFAM" id="SSF56784">
    <property type="entry name" value="HAD-like"/>
    <property type="match status" value="1"/>
</dbReference>
<accession>A0A0H5CD79</accession>
<dbReference type="NCBIfam" id="TIGR01456">
    <property type="entry name" value="CECR5"/>
    <property type="match status" value="1"/>
</dbReference>
<sequence length="318" mass="35464">MDGVLLKGSKVIPEAPKALELLQERSIPWILMTNGGGISEADRAKVLTSKLGISVDVEQIVQSHTPITSVPNKENLTVLVLGGIRDQVRSVAEGYGFGKVLLSADYVKTDPSVSPFKNKETLEFGQVVPNIKDLHVDKILVFNDPRDLWTDIQVVSDLLRKNPETHVIFSNNDWLWANEYPDPRYGQGLVRFLFERLYEEEIGKPLNKTILGKPTKFAYDFAHHVLINRSLALSGLDTCNKTHLEFGKEVENSHMKEVFMVGDNPASDIIGGYNYGWHTALVRTGVYRDGDKLPCPPTITGNNVYDVVKGALEKMGLY</sequence>
<name>A0A0H5CD79_CYBJN</name>
<dbReference type="AlphaFoldDB" id="A0A0H5CD79"/>
<evidence type="ECO:0000313" key="1">
    <source>
        <dbReference type="EMBL" id="CEP22579.1"/>
    </source>
</evidence>
<evidence type="ECO:0000313" key="2">
    <source>
        <dbReference type="Proteomes" id="UP000038830"/>
    </source>
</evidence>
<proteinExistence type="predicted"/>
<dbReference type="GO" id="GO:0046474">
    <property type="term" value="P:glycerophospholipid biosynthetic process"/>
    <property type="evidence" value="ECO:0007669"/>
    <property type="project" value="TreeGrafter"/>
</dbReference>
<dbReference type="InterPro" id="IPR006353">
    <property type="entry name" value="HAD-SF_hydro_IIA_CECR5"/>
</dbReference>
<dbReference type="Proteomes" id="UP000038830">
    <property type="component" value="Unassembled WGS sequence"/>
</dbReference>
<dbReference type="InterPro" id="IPR006357">
    <property type="entry name" value="HAD-SF_hydro_IIA"/>
</dbReference>
<dbReference type="Pfam" id="PF13242">
    <property type="entry name" value="Hydrolase_like"/>
    <property type="match status" value="1"/>
</dbReference>